<dbReference type="PANTHER" id="PTHR12390:SF0">
    <property type="entry name" value="UROPORPHYRINOGEN-III SYNTHASE"/>
    <property type="match status" value="1"/>
</dbReference>
<protein>
    <submittedName>
        <fullName evidence="2">Uroporphyrinogen-III synthase</fullName>
        <ecNumber evidence="2">4.2.1.75</ecNumber>
    </submittedName>
</protein>
<dbReference type="InterPro" id="IPR003754">
    <property type="entry name" value="4pyrrol_synth_uPrphyn_synth"/>
</dbReference>
<dbReference type="Gene3D" id="3.40.50.10090">
    <property type="match status" value="2"/>
</dbReference>
<dbReference type="CDD" id="cd06578">
    <property type="entry name" value="HemD"/>
    <property type="match status" value="1"/>
</dbReference>
<feature type="domain" description="Tetrapyrrole biosynthesis uroporphyrinogen III synthase" evidence="1">
    <location>
        <begin position="14"/>
        <end position="234"/>
    </location>
</feature>
<evidence type="ECO:0000259" key="1">
    <source>
        <dbReference type="Pfam" id="PF02602"/>
    </source>
</evidence>
<reference evidence="2 3" key="1">
    <citation type="submission" date="2020-06" db="EMBL/GenBank/DDBJ databases">
        <title>Genome sequence of Rhizobium sp strain ADMK78.</title>
        <authorList>
            <person name="Rahi P."/>
        </authorList>
    </citation>
    <scope>NUCLEOTIDE SEQUENCE [LARGE SCALE GENOMIC DNA]</scope>
    <source>
        <strain evidence="2 3">ADMK78</strain>
    </source>
</reference>
<gene>
    <name evidence="2" type="ORF">FE840_003405</name>
</gene>
<dbReference type="EMBL" id="CP058350">
    <property type="protein sequence ID" value="QLF68674.1"/>
    <property type="molecule type" value="Genomic_DNA"/>
</dbReference>
<name>A0ABX6QJD1_9HYPH</name>
<dbReference type="Pfam" id="PF02602">
    <property type="entry name" value="HEM4"/>
    <property type="match status" value="1"/>
</dbReference>
<dbReference type="Proteomes" id="UP000308530">
    <property type="component" value="Chromosome"/>
</dbReference>
<dbReference type="RefSeq" id="WP_171033689.1">
    <property type="nucleotide sequence ID" value="NZ_CP058350.1"/>
</dbReference>
<dbReference type="InterPro" id="IPR036108">
    <property type="entry name" value="4pyrrol_syn_uPrphyn_synt_sf"/>
</dbReference>
<organism evidence="2 3">
    <name type="scientific">Peteryoungia desertarenae</name>
    <dbReference type="NCBI Taxonomy" id="1813451"/>
    <lineage>
        <taxon>Bacteria</taxon>
        <taxon>Pseudomonadati</taxon>
        <taxon>Pseudomonadota</taxon>
        <taxon>Alphaproteobacteria</taxon>
        <taxon>Hyphomicrobiales</taxon>
        <taxon>Rhizobiaceae</taxon>
        <taxon>Peteryoungia</taxon>
    </lineage>
</organism>
<proteinExistence type="predicted"/>
<accession>A0ABX6QJD1</accession>
<evidence type="ECO:0000313" key="3">
    <source>
        <dbReference type="Proteomes" id="UP000308530"/>
    </source>
</evidence>
<dbReference type="PANTHER" id="PTHR12390">
    <property type="entry name" value="UROPORPHYRINOGEN III SYNTHASE"/>
    <property type="match status" value="1"/>
</dbReference>
<keyword evidence="3" id="KW-1185">Reference proteome</keyword>
<dbReference type="SUPFAM" id="SSF69618">
    <property type="entry name" value="HemD-like"/>
    <property type="match status" value="1"/>
</dbReference>
<keyword evidence="2" id="KW-0456">Lyase</keyword>
<evidence type="ECO:0000313" key="2">
    <source>
        <dbReference type="EMBL" id="QLF68674.1"/>
    </source>
</evidence>
<dbReference type="GO" id="GO:0004852">
    <property type="term" value="F:uroporphyrinogen-III synthase activity"/>
    <property type="evidence" value="ECO:0007669"/>
    <property type="project" value="UniProtKB-EC"/>
</dbReference>
<sequence length="237" mass="26079">MRVLVTRPRASGERTASAIRRLGHDPVMLPLAEASHDLSATASALARPGWALAITSAETCRVLASLPKPLEAWLEKPVFVVGKKTAEAAAALGFQMIHVGGGDGRLLAKEVLVHLRTRTSSPLIYLAGNPRSSGFESALEDADITYETHICYRMVDIVYKSTELDALFIDRPDVVLFYSAETVRKFFRLHMNLIQADLKQMRFLCLSPACRDAMPLEFREKAIISDAATEQSLLALL</sequence>
<dbReference type="EC" id="4.2.1.75" evidence="2"/>
<dbReference type="NCBIfam" id="NF006621">
    <property type="entry name" value="PRK09189.1"/>
    <property type="match status" value="1"/>
</dbReference>
<dbReference type="InterPro" id="IPR039793">
    <property type="entry name" value="UROS/Hem4"/>
</dbReference>